<feature type="region of interest" description="Disordered" evidence="12">
    <location>
        <begin position="166"/>
        <end position="208"/>
    </location>
</feature>
<dbReference type="OrthoDB" id="3036at10239"/>
<dbReference type="PROSITE" id="PS51928">
    <property type="entry name" value="COV_N_NTD"/>
    <property type="match status" value="1"/>
</dbReference>
<dbReference type="InterPro" id="IPR037195">
    <property type="entry name" value="Nucleocapsid_N"/>
</dbReference>
<protein>
    <recommendedName>
        <fullName evidence="10">Nucleoprotein</fullName>
    </recommendedName>
</protein>
<dbReference type="RefSeq" id="YP_009072446.1">
    <property type="nucleotide sequence ID" value="NC_025217.1"/>
</dbReference>
<dbReference type="InterPro" id="IPR044344">
    <property type="entry name" value="N_prot_C_CoV"/>
</dbReference>
<reference evidence="16" key="1">
    <citation type="submission" date="2013-09" db="EMBL/GenBank/DDBJ databases">
        <title>Characterization of a novel betacoronavirus subgroup related to subgroup B from Hipposideros pratti bats in China.</title>
        <authorList>
            <person name="Wu Z."/>
            <person name="Yang L."/>
            <person name="Yang F."/>
            <person name="Ren X."/>
            <person name="Jin Q."/>
        </authorList>
    </citation>
    <scope>NUCLEOTIDE SEQUENCE [LARGE SCALE GENOMIC DNA]</scope>
</reference>
<evidence type="ECO:0000256" key="2">
    <source>
        <dbReference type="ARBA" id="ARBA00022553"/>
    </source>
</evidence>
<dbReference type="EMBL" id="KF636752">
    <property type="protein sequence ID" value="AIL94222.1"/>
    <property type="molecule type" value="Genomic_RNA"/>
</dbReference>
<dbReference type="KEGG" id="vg:20522561"/>
<evidence type="ECO:0000256" key="4">
    <source>
        <dbReference type="ARBA" id="ARBA00022844"/>
    </source>
</evidence>
<dbReference type="GO" id="GO:0043657">
    <property type="term" value="C:host cell"/>
    <property type="evidence" value="ECO:0007669"/>
    <property type="project" value="UniProtKB-SubCell"/>
</dbReference>
<dbReference type="GeneID" id="20522561"/>
<dbReference type="InterPro" id="IPR001218">
    <property type="entry name" value="Nucleocap_CoV"/>
</dbReference>
<dbReference type="GO" id="GO:0019013">
    <property type="term" value="C:viral nucleocapsid"/>
    <property type="evidence" value="ECO:0007669"/>
    <property type="project" value="UniProtKB-UniRule"/>
</dbReference>
<feature type="region of interest" description="Disordered" evidence="12">
    <location>
        <begin position="1"/>
        <end position="44"/>
    </location>
</feature>
<dbReference type="PIRSF" id="PIRSF003888">
    <property type="entry name" value="Corona_nucleocap"/>
    <property type="match status" value="1"/>
</dbReference>
<dbReference type="SMR" id="A0A088DI26"/>
<evidence type="ECO:0000256" key="10">
    <source>
        <dbReference type="PIRNR" id="PIRNR003888"/>
    </source>
</evidence>
<dbReference type="InterPro" id="IPR044345">
    <property type="entry name" value="N_prot_N_CoV"/>
</dbReference>
<keyword evidence="8" id="KW-0804">Transcription</keyword>
<keyword evidence="5 10" id="KW-0694">RNA-binding</keyword>
<keyword evidence="7 10" id="KW-0543">Viral nucleoprotein</keyword>
<dbReference type="InterPro" id="IPR037179">
    <property type="entry name" value="Nucleocapsid_C"/>
</dbReference>
<comment type="subcellular location">
    <subcellularLocation>
        <location evidence="1">Host cell</location>
    </subcellularLocation>
    <subcellularLocation>
        <location evidence="10">Virion</location>
    </subcellularLocation>
    <text evidence="10">Located inside the virion, complexed with the viral RNA. Probably associates with ER-derived membranes where it participates in viral RNA synthesis and virus budding.</text>
</comment>
<evidence type="ECO:0000256" key="5">
    <source>
        <dbReference type="ARBA" id="ARBA00022884"/>
    </source>
</evidence>
<keyword evidence="16" id="KW-1185">Reference proteome</keyword>
<sequence length="418" mass="45949">MAAEGQRVTFLTQGSNQNNNNQENQDGRGARPKTRKPRPAPQNNVSWFTPLTQHGKQALTFNPGQGVPLNANDDPDSRIGYWRRNIRTVTKNGKPQKLDPRWYFYYLGTGPEQNLKYLQQKDGIVWVAAHGALNVPVKTVGTRNPANDQAIVAAFAPGTELPKGFYVEGSRSTSSASSAASSRSNSRSRNSSLSRSSSPGRGLPPATDPNGVLAALLLTKLEALDAKVNGPKQPPVVTKKTAAEIAAKPRQKRVAHKGYNVNAAYGRRGPGPYQGNFGTQEFNKLGTDYPKWPQIAQLAPTPSAFFGMSRFAVQKNDDGTWLTYHGHIKMDESDPNFQVWMTELQQNIDAYKNFPQKEEKKSRKPKTKNVDMAPQDVMGAAAVDLEWDSSIDQTGPNTIVVKPKKQRKPAADNNISEI</sequence>
<name>A0A088DI26_9BETC</name>
<evidence type="ECO:0000256" key="9">
    <source>
        <dbReference type="ARBA" id="ARBA00023274"/>
    </source>
</evidence>
<evidence type="ECO:0000256" key="11">
    <source>
        <dbReference type="PROSITE-ProRule" id="PRU01276"/>
    </source>
</evidence>
<dbReference type="GO" id="GO:0003723">
    <property type="term" value="F:RNA binding"/>
    <property type="evidence" value="ECO:0007669"/>
    <property type="project" value="UniProtKB-UniRule"/>
</dbReference>
<evidence type="ECO:0000256" key="7">
    <source>
        <dbReference type="ARBA" id="ARBA00023086"/>
    </source>
</evidence>
<comment type="function">
    <text evidence="10">Packages the positive strand viral genome RNA into a helical ribonucleocapsid (RNP) and plays a fundamental role during virion assembly through its interactions with the viral genome and membrane protein M. Plays an important role in enhancing the efficiency of subgenomic viral RNA transcription as well as viral replication.</text>
</comment>
<keyword evidence="6" id="KW-0805">Transcription regulation</keyword>
<dbReference type="SUPFAM" id="SSF103068">
    <property type="entry name" value="Nucleocapsid protein dimerization domain"/>
    <property type="match status" value="1"/>
</dbReference>
<evidence type="ECO:0000256" key="1">
    <source>
        <dbReference type="ARBA" id="ARBA00004340"/>
    </source>
</evidence>
<organism evidence="15 16">
    <name type="scientific">Bat Hp-betacoronavirus/Zhejiang2013</name>
    <dbReference type="NCBI Taxonomy" id="1541205"/>
    <lineage>
        <taxon>Viruses</taxon>
        <taxon>Riboviria</taxon>
        <taxon>Orthornavirae</taxon>
        <taxon>Pisuviricota</taxon>
        <taxon>Pisoniviricetes</taxon>
        <taxon>Nidovirales</taxon>
        <taxon>Cornidovirineae</taxon>
        <taxon>Coronaviridae</taxon>
        <taxon>Orthocoronavirinae</taxon>
        <taxon>Betacoronavirus</taxon>
        <taxon>Hibecovirus</taxon>
        <taxon>Betacoronavirus hipposideri</taxon>
        <taxon>Bat Hp-betacoronavirus Zhejiang2013</taxon>
    </lineage>
</organism>
<dbReference type="PROSITE" id="PS51929">
    <property type="entry name" value="COV_N_CTD"/>
    <property type="match status" value="1"/>
</dbReference>
<evidence type="ECO:0000256" key="3">
    <source>
        <dbReference type="ARBA" id="ARBA00022765"/>
    </source>
</evidence>
<dbReference type="Proteomes" id="UP000127207">
    <property type="component" value="Segment"/>
</dbReference>
<dbReference type="GO" id="GO:1990904">
    <property type="term" value="C:ribonucleoprotein complex"/>
    <property type="evidence" value="ECO:0007669"/>
    <property type="project" value="UniProtKB-KW"/>
</dbReference>
<keyword evidence="3" id="KW-0013">ADP-ribosylation</keyword>
<keyword evidence="2" id="KW-0597">Phosphoprotein</keyword>
<dbReference type="SUPFAM" id="SSF110304">
    <property type="entry name" value="Coronavirus RNA-binding domain"/>
    <property type="match status" value="1"/>
</dbReference>
<feature type="region of interest" description="Disordered" evidence="12">
    <location>
        <begin position="388"/>
        <end position="418"/>
    </location>
</feature>
<feature type="domain" description="CoV N CTD" evidence="14">
    <location>
        <begin position="238"/>
        <end position="355"/>
    </location>
</feature>
<evidence type="ECO:0000256" key="6">
    <source>
        <dbReference type="ARBA" id="ARBA00023015"/>
    </source>
</evidence>
<keyword evidence="4 10" id="KW-0946">Virion</keyword>
<evidence type="ECO:0000313" key="16">
    <source>
        <dbReference type="Proteomes" id="UP000127207"/>
    </source>
</evidence>
<dbReference type="CDD" id="cd21595">
    <property type="entry name" value="CoV_N-CTD"/>
    <property type="match status" value="1"/>
</dbReference>
<evidence type="ECO:0000259" key="14">
    <source>
        <dbReference type="PROSITE" id="PS51929"/>
    </source>
</evidence>
<feature type="domain" description="CoV N NTD" evidence="13">
    <location>
        <begin position="43"/>
        <end position="169"/>
    </location>
</feature>
<proteinExistence type="predicted"/>
<feature type="region of interest" description="Disordered" evidence="12">
    <location>
        <begin position="352"/>
        <end position="374"/>
    </location>
</feature>
<evidence type="ECO:0000256" key="12">
    <source>
        <dbReference type="SAM" id="MobiDB-lite"/>
    </source>
</evidence>
<dbReference type="CDD" id="cd21554">
    <property type="entry name" value="CoV_N-NTD"/>
    <property type="match status" value="1"/>
</dbReference>
<accession>A0A088DI26</accession>
<keyword evidence="9 11" id="KW-0687">Ribonucleoprotein</keyword>
<dbReference type="Pfam" id="PF00937">
    <property type="entry name" value="CoV_nucleocap"/>
    <property type="match status" value="1"/>
</dbReference>
<evidence type="ECO:0000313" key="15">
    <source>
        <dbReference type="EMBL" id="AIL94222.1"/>
    </source>
</evidence>
<evidence type="ECO:0000256" key="8">
    <source>
        <dbReference type="ARBA" id="ARBA00023163"/>
    </source>
</evidence>
<feature type="compositionally biased region" description="Low complexity" evidence="12">
    <location>
        <begin position="170"/>
        <end position="198"/>
    </location>
</feature>
<evidence type="ECO:0000259" key="13">
    <source>
        <dbReference type="PROSITE" id="PS51928"/>
    </source>
</evidence>